<dbReference type="Proteomes" id="UP000678499">
    <property type="component" value="Unassembled WGS sequence"/>
</dbReference>
<dbReference type="AlphaFoldDB" id="A0A7R9BRW1"/>
<name>A0A7R9BRW1_9CRUS</name>
<keyword evidence="3" id="KW-1185">Reference proteome</keyword>
<evidence type="ECO:0000313" key="2">
    <source>
        <dbReference type="EMBL" id="CAD7280401.1"/>
    </source>
</evidence>
<gene>
    <name evidence="2" type="ORF">NMOB1V02_LOCUS8061</name>
</gene>
<organism evidence="2">
    <name type="scientific">Notodromas monacha</name>
    <dbReference type="NCBI Taxonomy" id="399045"/>
    <lineage>
        <taxon>Eukaryota</taxon>
        <taxon>Metazoa</taxon>
        <taxon>Ecdysozoa</taxon>
        <taxon>Arthropoda</taxon>
        <taxon>Crustacea</taxon>
        <taxon>Oligostraca</taxon>
        <taxon>Ostracoda</taxon>
        <taxon>Podocopa</taxon>
        <taxon>Podocopida</taxon>
        <taxon>Cypridocopina</taxon>
        <taxon>Cypridoidea</taxon>
        <taxon>Cyprididae</taxon>
        <taxon>Notodromas</taxon>
    </lineage>
</organism>
<feature type="region of interest" description="Disordered" evidence="1">
    <location>
        <begin position="1"/>
        <end position="46"/>
    </location>
</feature>
<protein>
    <submittedName>
        <fullName evidence="2">Uncharacterized protein</fullName>
    </submittedName>
</protein>
<feature type="compositionally biased region" description="Polar residues" evidence="1">
    <location>
        <begin position="26"/>
        <end position="40"/>
    </location>
</feature>
<evidence type="ECO:0000313" key="3">
    <source>
        <dbReference type="Proteomes" id="UP000678499"/>
    </source>
</evidence>
<reference evidence="2" key="1">
    <citation type="submission" date="2020-11" db="EMBL/GenBank/DDBJ databases">
        <authorList>
            <person name="Tran Van P."/>
        </authorList>
    </citation>
    <scope>NUCLEOTIDE SEQUENCE</scope>
</reference>
<feature type="compositionally biased region" description="Basic and acidic residues" evidence="1">
    <location>
        <begin position="1"/>
        <end position="10"/>
    </location>
</feature>
<dbReference type="EMBL" id="OA884188">
    <property type="protein sequence ID" value="CAD7280401.1"/>
    <property type="molecule type" value="Genomic_DNA"/>
</dbReference>
<sequence length="212" mass="23682">MRARTGDERIPSPSVYVPMAKRKPGRQSNPAGSAVSWTHNQPHRHNAGQSVRVMMPDAPGRGTCSGSLGSGGLLDPGFAAGEDLAQVTLLRKRQLSLLRVEQEDFDRLFLQRALNNKKASSSSDECEQQTRVVFPPTSRQQHPQQEEDRMWTRKSGSCRHILHTPVEMNKAITSARSAMQNRDASRTGVSDTIVVDTRRQRHPGSYFITRRP</sequence>
<feature type="region of interest" description="Disordered" evidence="1">
    <location>
        <begin position="116"/>
        <end position="154"/>
    </location>
</feature>
<accession>A0A7R9BRW1</accession>
<dbReference type="EMBL" id="CAJPEX010002151">
    <property type="protein sequence ID" value="CAG0920553.1"/>
    <property type="molecule type" value="Genomic_DNA"/>
</dbReference>
<evidence type="ECO:0000256" key="1">
    <source>
        <dbReference type="SAM" id="MobiDB-lite"/>
    </source>
</evidence>
<proteinExistence type="predicted"/>